<reference evidence="2 3" key="1">
    <citation type="submission" date="2016-11" db="EMBL/GenBank/DDBJ databases">
        <authorList>
            <person name="Jaros S."/>
            <person name="Januszkiewicz K."/>
            <person name="Wedrychowicz H."/>
        </authorList>
    </citation>
    <scope>NUCLEOTIDE SEQUENCE [LARGE SCALE GENOMIC DNA]</scope>
    <source>
        <strain evidence="2 3">GAS138</strain>
    </source>
</reference>
<dbReference type="AlphaFoldDB" id="A0A1M5NSF2"/>
<evidence type="ECO:0008006" key="4">
    <source>
        <dbReference type="Google" id="ProtNLM"/>
    </source>
</evidence>
<dbReference type="Proteomes" id="UP000189796">
    <property type="component" value="Chromosome I"/>
</dbReference>
<organism evidence="2 3">
    <name type="scientific">Bradyrhizobium erythrophlei</name>
    <dbReference type="NCBI Taxonomy" id="1437360"/>
    <lineage>
        <taxon>Bacteria</taxon>
        <taxon>Pseudomonadati</taxon>
        <taxon>Pseudomonadota</taxon>
        <taxon>Alphaproteobacteria</taxon>
        <taxon>Hyphomicrobiales</taxon>
        <taxon>Nitrobacteraceae</taxon>
        <taxon>Bradyrhizobium</taxon>
    </lineage>
</organism>
<dbReference type="EMBL" id="LT670817">
    <property type="protein sequence ID" value="SHG91883.1"/>
    <property type="molecule type" value="Genomic_DNA"/>
</dbReference>
<evidence type="ECO:0000256" key="1">
    <source>
        <dbReference type="SAM" id="MobiDB-lite"/>
    </source>
</evidence>
<dbReference type="RefSeq" id="WP_079602025.1">
    <property type="nucleotide sequence ID" value="NZ_LT670817.1"/>
</dbReference>
<dbReference type="OrthoDB" id="278515at2"/>
<name>A0A1M5NSF2_9BRAD</name>
<feature type="region of interest" description="Disordered" evidence="1">
    <location>
        <begin position="54"/>
        <end position="73"/>
    </location>
</feature>
<sequence>MKEFSLLGFIEHVAVMGLEVEHANHHALEEVGKLVTKEVYRVIGTYDYGWPELAPSTQDDRESHGFAPDEPLKRTGEMRDSVWYKVGHDEVTVGTDSQIAVWQELGTSRIPPRPFLQGAAQHKMPEALDIIGRATVAALSGEMVGGANSIVPKK</sequence>
<gene>
    <name evidence="2" type="ORF">SAMN05443248_3083</name>
</gene>
<accession>A0A1M5NSF2</accession>
<protein>
    <recommendedName>
        <fullName evidence="4">Phage protein, HK97 gp10 family</fullName>
    </recommendedName>
</protein>
<evidence type="ECO:0000313" key="3">
    <source>
        <dbReference type="Proteomes" id="UP000189796"/>
    </source>
</evidence>
<evidence type="ECO:0000313" key="2">
    <source>
        <dbReference type="EMBL" id="SHG91883.1"/>
    </source>
</evidence>
<proteinExistence type="predicted"/>